<dbReference type="KEGG" id="tsph:KIH39_18500"/>
<reference evidence="2" key="1">
    <citation type="submission" date="2021-05" db="EMBL/GenBank/DDBJ databases">
        <title>Complete genome sequence of the cellulolytic planctomycete Telmatocola sphagniphila SP2T and characterization of the first cellulase from planctomycetes.</title>
        <authorList>
            <person name="Rakitin A.L."/>
            <person name="Beletsky A.V."/>
            <person name="Naumoff D.G."/>
            <person name="Kulichevskaya I.S."/>
            <person name="Mardanov A.V."/>
            <person name="Ravin N.V."/>
            <person name="Dedysh S.N."/>
        </authorList>
    </citation>
    <scope>NUCLEOTIDE SEQUENCE</scope>
    <source>
        <strain evidence="2">SP2T</strain>
    </source>
</reference>
<keyword evidence="3" id="KW-1185">Reference proteome</keyword>
<protein>
    <submittedName>
        <fullName evidence="2">Uncharacterized protein</fullName>
    </submittedName>
</protein>
<sequence length="168" mass="18590">MSQIASQKKTLSVNSVFSVVNDFILFFSATSAISAVKFFRYKLNGGQAPHHFIKQCLPPRTQSTRRVSGFGGLILDGVENAMHFQQRIMQMSQIASQKKTLSVNSVFSVVNDFIRFFSATSAISAVKFCRYKLNGGTGTTPFYQAMFTTENTEHTESLSILVAHPECG</sequence>
<evidence type="ECO:0000313" key="3">
    <source>
        <dbReference type="Proteomes" id="UP000676194"/>
    </source>
</evidence>
<gene>
    <name evidence="2" type="ORF">KIH39_18500</name>
</gene>
<dbReference type="RefSeq" id="WP_213494711.1">
    <property type="nucleotide sequence ID" value="NZ_CP074694.1"/>
</dbReference>
<dbReference type="AlphaFoldDB" id="A0A8E6ESJ2"/>
<organism evidence="2 3">
    <name type="scientific">Telmatocola sphagniphila</name>
    <dbReference type="NCBI Taxonomy" id="1123043"/>
    <lineage>
        <taxon>Bacteria</taxon>
        <taxon>Pseudomonadati</taxon>
        <taxon>Planctomycetota</taxon>
        <taxon>Planctomycetia</taxon>
        <taxon>Gemmatales</taxon>
        <taxon>Gemmataceae</taxon>
    </lineage>
</organism>
<proteinExistence type="predicted"/>
<keyword evidence="1" id="KW-0812">Transmembrane</keyword>
<keyword evidence="1" id="KW-1133">Transmembrane helix</keyword>
<dbReference type="Proteomes" id="UP000676194">
    <property type="component" value="Chromosome"/>
</dbReference>
<accession>A0A8E6ESJ2</accession>
<dbReference type="EMBL" id="CP074694">
    <property type="protein sequence ID" value="QVL30829.1"/>
    <property type="molecule type" value="Genomic_DNA"/>
</dbReference>
<evidence type="ECO:0000313" key="2">
    <source>
        <dbReference type="EMBL" id="QVL30829.1"/>
    </source>
</evidence>
<evidence type="ECO:0000256" key="1">
    <source>
        <dbReference type="SAM" id="Phobius"/>
    </source>
</evidence>
<keyword evidence="1" id="KW-0472">Membrane</keyword>
<name>A0A8E6ESJ2_9BACT</name>
<feature type="transmembrane region" description="Helical" evidence="1">
    <location>
        <begin position="20"/>
        <end position="39"/>
    </location>
</feature>